<gene>
    <name evidence="19" type="primary">cobS</name>
    <name evidence="20" type="ORF">ENM66_02675</name>
</gene>
<keyword evidence="13 19" id="KW-0472">Membrane</keyword>
<dbReference type="PANTHER" id="PTHR34148:SF1">
    <property type="entry name" value="ADENOSYLCOBINAMIDE-GDP RIBAZOLETRANSFERASE"/>
    <property type="match status" value="1"/>
</dbReference>
<dbReference type="Pfam" id="PF02654">
    <property type="entry name" value="CobS"/>
    <property type="match status" value="1"/>
</dbReference>
<dbReference type="UniPathway" id="UPA00148">
    <property type="reaction ID" value="UER00238"/>
</dbReference>
<protein>
    <recommendedName>
        <fullName evidence="6 19">Adenosylcobinamide-GDP ribazoletransferase</fullName>
        <ecNumber evidence="5 19">2.7.8.26</ecNumber>
    </recommendedName>
    <alternativeName>
        <fullName evidence="16 19">Cobalamin synthase</fullName>
    </alternativeName>
    <alternativeName>
        <fullName evidence="15 19">Cobalamin-5'-phosphate synthase</fullName>
    </alternativeName>
</protein>
<comment type="catalytic activity">
    <reaction evidence="17 19">
        <text>alpha-ribazole + adenosylcob(III)inamide-GDP = adenosylcob(III)alamin + GMP + H(+)</text>
        <dbReference type="Rhea" id="RHEA:16049"/>
        <dbReference type="ChEBI" id="CHEBI:10329"/>
        <dbReference type="ChEBI" id="CHEBI:15378"/>
        <dbReference type="ChEBI" id="CHEBI:18408"/>
        <dbReference type="ChEBI" id="CHEBI:58115"/>
        <dbReference type="ChEBI" id="CHEBI:60487"/>
        <dbReference type="EC" id="2.7.8.26"/>
    </reaction>
</comment>
<accession>A0A7J3Z6E8</accession>
<keyword evidence="7 19" id="KW-1003">Cell membrane</keyword>
<dbReference type="HAMAP" id="MF_00719">
    <property type="entry name" value="CobS"/>
    <property type="match status" value="1"/>
</dbReference>
<evidence type="ECO:0000256" key="13">
    <source>
        <dbReference type="ARBA" id="ARBA00023136"/>
    </source>
</evidence>
<name>A0A7J3Z6E8_9CREN</name>
<evidence type="ECO:0000256" key="2">
    <source>
        <dbReference type="ARBA" id="ARBA00004651"/>
    </source>
</evidence>
<comment type="cofactor">
    <cofactor evidence="1 19">
        <name>Mg(2+)</name>
        <dbReference type="ChEBI" id="CHEBI:18420"/>
    </cofactor>
</comment>
<comment type="subcellular location">
    <subcellularLocation>
        <location evidence="2 19">Cell membrane</location>
        <topology evidence="2 19">Multi-pass membrane protein</topology>
    </subcellularLocation>
</comment>
<dbReference type="EC" id="2.7.8.26" evidence="5 19"/>
<comment type="similarity">
    <text evidence="4 19">Belongs to the CobS family.</text>
</comment>
<evidence type="ECO:0000256" key="4">
    <source>
        <dbReference type="ARBA" id="ARBA00010561"/>
    </source>
</evidence>
<feature type="transmembrane region" description="Helical" evidence="19">
    <location>
        <begin position="143"/>
        <end position="161"/>
    </location>
</feature>
<keyword evidence="8 19" id="KW-0169">Cobalamin biosynthesis</keyword>
<proteinExistence type="inferred from homology"/>
<dbReference type="GO" id="GO:0051073">
    <property type="term" value="F:adenosylcobinamide-GDP ribazoletransferase activity"/>
    <property type="evidence" value="ECO:0007669"/>
    <property type="project" value="UniProtKB-UniRule"/>
</dbReference>
<evidence type="ECO:0000256" key="7">
    <source>
        <dbReference type="ARBA" id="ARBA00022475"/>
    </source>
</evidence>
<evidence type="ECO:0000256" key="14">
    <source>
        <dbReference type="ARBA" id="ARBA00025228"/>
    </source>
</evidence>
<dbReference type="GO" id="GO:0008818">
    <property type="term" value="F:cobalamin 5'-phosphate synthase activity"/>
    <property type="evidence" value="ECO:0007669"/>
    <property type="project" value="UniProtKB-UniRule"/>
</dbReference>
<evidence type="ECO:0000256" key="8">
    <source>
        <dbReference type="ARBA" id="ARBA00022573"/>
    </source>
</evidence>
<feature type="transmembrane region" description="Helical" evidence="19">
    <location>
        <begin position="36"/>
        <end position="58"/>
    </location>
</feature>
<keyword evidence="10 19" id="KW-0812">Transmembrane</keyword>
<dbReference type="PANTHER" id="PTHR34148">
    <property type="entry name" value="ADENOSYLCOBINAMIDE-GDP RIBAZOLETRANSFERASE"/>
    <property type="match status" value="1"/>
</dbReference>
<dbReference type="InterPro" id="IPR003805">
    <property type="entry name" value="CobS"/>
</dbReference>
<comment type="caution">
    <text evidence="20">The sequence shown here is derived from an EMBL/GenBank/DDBJ whole genome shotgun (WGS) entry which is preliminary data.</text>
</comment>
<evidence type="ECO:0000256" key="10">
    <source>
        <dbReference type="ARBA" id="ARBA00022692"/>
    </source>
</evidence>
<evidence type="ECO:0000256" key="12">
    <source>
        <dbReference type="ARBA" id="ARBA00022989"/>
    </source>
</evidence>
<keyword evidence="12 19" id="KW-1133">Transmembrane helix</keyword>
<evidence type="ECO:0000256" key="9">
    <source>
        <dbReference type="ARBA" id="ARBA00022679"/>
    </source>
</evidence>
<dbReference type="AlphaFoldDB" id="A0A7J3Z6E8"/>
<sequence>MELNSKSLARGFRALLSFLTTLPVGSAPLSEASREFHLVSVVGLIEGCIIGLTLHVLLHVVKDGALLASLYIVIHIALTRGLHLDGFADYSDVIGSLRRGAEAVKVMKDPRKGAFAVILLFLNLILSYSSISSLIQVLDSLTLLFIAILIYVLCAESMYILSALGTPEPYAGLAKEFVESAKRTRNVVKNMIVTALTLLLPIMFNVHLMLIAFTTLATVLACLVISHDVSKRLGFVSGDVLGFCYETVRIVNLVIASVLCKYL</sequence>
<dbReference type="GO" id="GO:0009236">
    <property type="term" value="P:cobalamin biosynthetic process"/>
    <property type="evidence" value="ECO:0007669"/>
    <property type="project" value="UniProtKB-UniRule"/>
</dbReference>
<evidence type="ECO:0000256" key="11">
    <source>
        <dbReference type="ARBA" id="ARBA00022842"/>
    </source>
</evidence>
<feature type="transmembrane region" description="Helical" evidence="19">
    <location>
        <begin position="113"/>
        <end position="131"/>
    </location>
</feature>
<comment type="pathway">
    <text evidence="3 19">Cofactor biosynthesis; adenosylcobalamin biosynthesis; adenosylcobalamin from cob(II)yrinate a,c-diamide: step 7/7.</text>
</comment>
<evidence type="ECO:0000256" key="5">
    <source>
        <dbReference type="ARBA" id="ARBA00013200"/>
    </source>
</evidence>
<comment type="function">
    <text evidence="14 19">Joins adenosylcobinamide-GDP and alpha-ribazole to generate adenosylcobalamin (Ado-cobalamin). Also synthesizes adenosylcobalamin 5'-phosphate from adenosylcobinamide-GDP and alpha-ribazole 5'-phosphate.</text>
</comment>
<evidence type="ECO:0000256" key="19">
    <source>
        <dbReference type="HAMAP-Rule" id="MF_00719"/>
    </source>
</evidence>
<evidence type="ECO:0000256" key="6">
    <source>
        <dbReference type="ARBA" id="ARBA00015850"/>
    </source>
</evidence>
<feature type="transmembrane region" description="Helical" evidence="19">
    <location>
        <begin position="192"/>
        <end position="225"/>
    </location>
</feature>
<dbReference type="EMBL" id="DRYQ01000035">
    <property type="protein sequence ID" value="HHQ50237.1"/>
    <property type="molecule type" value="Genomic_DNA"/>
</dbReference>
<evidence type="ECO:0000256" key="16">
    <source>
        <dbReference type="ARBA" id="ARBA00032853"/>
    </source>
</evidence>
<evidence type="ECO:0000256" key="3">
    <source>
        <dbReference type="ARBA" id="ARBA00004663"/>
    </source>
</evidence>
<evidence type="ECO:0000313" key="20">
    <source>
        <dbReference type="EMBL" id="HHQ50237.1"/>
    </source>
</evidence>
<evidence type="ECO:0000256" key="1">
    <source>
        <dbReference type="ARBA" id="ARBA00001946"/>
    </source>
</evidence>
<keyword evidence="11 19" id="KW-0460">Magnesium</keyword>
<reference evidence="20" key="1">
    <citation type="journal article" date="2020" name="mSystems">
        <title>Genome- and Community-Level Interaction Insights into Carbon Utilization and Element Cycling Functions of Hydrothermarchaeota in Hydrothermal Sediment.</title>
        <authorList>
            <person name="Zhou Z."/>
            <person name="Liu Y."/>
            <person name="Xu W."/>
            <person name="Pan J."/>
            <person name="Luo Z.H."/>
            <person name="Li M."/>
        </authorList>
    </citation>
    <scope>NUCLEOTIDE SEQUENCE [LARGE SCALE GENOMIC DNA]</scope>
    <source>
        <strain evidence="20">SpSt-1105</strain>
    </source>
</reference>
<comment type="catalytic activity">
    <reaction evidence="18 19">
        <text>alpha-ribazole 5'-phosphate + adenosylcob(III)inamide-GDP = adenosylcob(III)alamin 5'-phosphate + GMP + H(+)</text>
        <dbReference type="Rhea" id="RHEA:23560"/>
        <dbReference type="ChEBI" id="CHEBI:15378"/>
        <dbReference type="ChEBI" id="CHEBI:57918"/>
        <dbReference type="ChEBI" id="CHEBI:58115"/>
        <dbReference type="ChEBI" id="CHEBI:60487"/>
        <dbReference type="ChEBI" id="CHEBI:60493"/>
        <dbReference type="EC" id="2.7.8.26"/>
    </reaction>
</comment>
<organism evidence="20">
    <name type="scientific">Ignisphaera aggregans</name>
    <dbReference type="NCBI Taxonomy" id="334771"/>
    <lineage>
        <taxon>Archaea</taxon>
        <taxon>Thermoproteota</taxon>
        <taxon>Thermoprotei</taxon>
        <taxon>Desulfurococcales</taxon>
        <taxon>Desulfurococcaceae</taxon>
        <taxon>Ignisphaera</taxon>
    </lineage>
</organism>
<evidence type="ECO:0000256" key="15">
    <source>
        <dbReference type="ARBA" id="ARBA00032605"/>
    </source>
</evidence>
<dbReference type="GO" id="GO:0005886">
    <property type="term" value="C:plasma membrane"/>
    <property type="evidence" value="ECO:0007669"/>
    <property type="project" value="UniProtKB-SubCell"/>
</dbReference>
<feature type="transmembrane region" description="Helical" evidence="19">
    <location>
        <begin position="65"/>
        <end position="83"/>
    </location>
</feature>
<evidence type="ECO:0000256" key="18">
    <source>
        <dbReference type="ARBA" id="ARBA00049504"/>
    </source>
</evidence>
<keyword evidence="9 19" id="KW-0808">Transferase</keyword>
<evidence type="ECO:0000256" key="17">
    <source>
        <dbReference type="ARBA" id="ARBA00048623"/>
    </source>
</evidence>